<keyword evidence="8" id="KW-0969">Cilium</keyword>
<accession>A0A7S7NYU6</accession>
<feature type="transmembrane region" description="Helical" evidence="7">
    <location>
        <begin position="7"/>
        <end position="24"/>
    </location>
</feature>
<dbReference type="KEGG" id="pfer:IRI77_33375"/>
<feature type="transmembrane region" description="Helical" evidence="7">
    <location>
        <begin position="269"/>
        <end position="289"/>
    </location>
</feature>
<keyword evidence="7" id="KW-0653">Protein transport</keyword>
<dbReference type="GO" id="GO:0009306">
    <property type="term" value="P:protein secretion"/>
    <property type="evidence" value="ECO:0007669"/>
    <property type="project" value="InterPro"/>
</dbReference>
<feature type="transmembrane region" description="Helical" evidence="7">
    <location>
        <begin position="61"/>
        <end position="81"/>
    </location>
</feature>
<proteinExistence type="inferred from homology"/>
<keyword evidence="5 7" id="KW-1133">Transmembrane helix</keyword>
<evidence type="ECO:0000313" key="8">
    <source>
        <dbReference type="EMBL" id="QOY92237.1"/>
    </source>
</evidence>
<keyword evidence="8" id="KW-0282">Flagellum</keyword>
<comment type="function">
    <text evidence="7">Required for formation of the rod structure of the flagellar apparatus. Together with FliI and FliH, may constitute the export apparatus of flagellin.</text>
</comment>
<keyword evidence="9" id="KW-1185">Reference proteome</keyword>
<feature type="transmembrane region" description="Helical" evidence="7">
    <location>
        <begin position="30"/>
        <end position="49"/>
    </location>
</feature>
<dbReference type="InterPro" id="IPR042196">
    <property type="entry name" value="FHIPEP_4"/>
</dbReference>
<keyword evidence="7" id="KW-1006">Bacterial flagellum protein export</keyword>
<feature type="transmembrane region" description="Helical" evidence="7">
    <location>
        <begin position="234"/>
        <end position="257"/>
    </location>
</feature>
<feature type="transmembrane region" description="Helical" evidence="7">
    <location>
        <begin position="193"/>
        <end position="214"/>
    </location>
</feature>
<keyword evidence="7" id="KW-0813">Transport</keyword>
<evidence type="ECO:0000256" key="2">
    <source>
        <dbReference type="ARBA" id="ARBA00008835"/>
    </source>
</evidence>
<dbReference type="PIRSF" id="PIRSF005419">
    <property type="entry name" value="FlhA"/>
    <property type="match status" value="1"/>
</dbReference>
<dbReference type="Gene3D" id="3.40.50.12790">
    <property type="entry name" value="FHIPEP family, domain 4"/>
    <property type="match status" value="1"/>
</dbReference>
<dbReference type="Pfam" id="PF00771">
    <property type="entry name" value="FHIPEP"/>
    <property type="match status" value="1"/>
</dbReference>
<dbReference type="NCBIfam" id="TIGR01398">
    <property type="entry name" value="FlhA"/>
    <property type="match status" value="1"/>
</dbReference>
<dbReference type="AlphaFoldDB" id="A0A7S7NYU6"/>
<gene>
    <name evidence="7 8" type="primary">flhA</name>
    <name evidence="8" type="ORF">IRI77_33375</name>
</gene>
<evidence type="ECO:0000256" key="3">
    <source>
        <dbReference type="ARBA" id="ARBA00022475"/>
    </source>
</evidence>
<dbReference type="PANTHER" id="PTHR30161">
    <property type="entry name" value="FLAGELLAR EXPORT PROTEIN, MEMBRANE FLHA SUBUNIT-RELATED"/>
    <property type="match status" value="1"/>
</dbReference>
<name>A0A7S7NYU6_PALFE</name>
<dbReference type="GO" id="GO:0005886">
    <property type="term" value="C:plasma membrane"/>
    <property type="evidence" value="ECO:0007669"/>
    <property type="project" value="UniProtKB-SubCell"/>
</dbReference>
<sequence>MIRPEVAVPISVLGILMAMITPLPAFLLDILISANITLSTIVLLVSMYIRRPADFSVFPTTLLLMTLFRLALNVSSSRLILLNGSKGTSAAGEVIESFGNFVVGGNFVIGVVIFLVLIAIQYVVINHGAVRISEVTARFTLDALPGKQMSIDADLNGGLINEAEAKARRKSLSAEAEFYGAMDGATRFTQRDAVASILITGINIIAGFLIGVLQHNMRMAQALETYTVLTIGDGLVTVIPALMISISGGLIVTRASSEQEMGVDFEKQIFGAHQPLLLASGVLGAMALFPGLPKIPFLLLAGGVGYTGYRIRQKQRMAVTAPPAPQPQAAKDSLESLMKVEPLSVEVGLGLVKLVEGAENSPLLRRIAGLRRQLASELGYILPPVRVTDNLSLKVREYVVLLKGAEIARCELPQGCDLAIPPPTGSVPVQGMPTKDPAFGIPALWISAELAERARAAGCTVVDPLSVMTTHLSELVRRHCHEIFSRQDAKRVLDRVSEENPRVVDDLVPKLLPLPTVQRVFQNLLRERVSIRDANTVLESLGEAAGVTRNPLLLTEYVRQSLRRSLVKPHLNTAGELPVFFLDPELERAIEQAVEHGESTSHLNLPPQKVGELLEAARSAVNSGKSGWALLASAGSRSFVRQMLEANHPQITVLSHGEVPPGTKVVSMGVLRGAK</sequence>
<evidence type="ECO:0000313" key="9">
    <source>
        <dbReference type="Proteomes" id="UP000593892"/>
    </source>
</evidence>
<feature type="transmembrane region" description="Helical" evidence="7">
    <location>
        <begin position="101"/>
        <end position="124"/>
    </location>
</feature>
<dbReference type="GO" id="GO:0044780">
    <property type="term" value="P:bacterial-type flagellum assembly"/>
    <property type="evidence" value="ECO:0007669"/>
    <property type="project" value="InterPro"/>
</dbReference>
<keyword evidence="6 7" id="KW-0472">Membrane</keyword>
<dbReference type="InterPro" id="IPR001712">
    <property type="entry name" value="T3SS_FHIPEP"/>
</dbReference>
<evidence type="ECO:0000256" key="4">
    <source>
        <dbReference type="ARBA" id="ARBA00022692"/>
    </source>
</evidence>
<dbReference type="PANTHER" id="PTHR30161:SF1">
    <property type="entry name" value="FLAGELLAR BIOSYNTHESIS PROTEIN FLHA-RELATED"/>
    <property type="match status" value="1"/>
</dbReference>
<keyword evidence="7" id="KW-1005">Bacterial flagellum biogenesis</keyword>
<keyword evidence="3 7" id="KW-1003">Cell membrane</keyword>
<protein>
    <recommendedName>
        <fullName evidence="7">Flagellar biosynthesis protein FlhA</fullName>
    </recommendedName>
</protein>
<dbReference type="Proteomes" id="UP000593892">
    <property type="component" value="Chromosome"/>
</dbReference>
<evidence type="ECO:0000256" key="7">
    <source>
        <dbReference type="RuleBase" id="RU364093"/>
    </source>
</evidence>
<dbReference type="InterPro" id="IPR006301">
    <property type="entry name" value="FlhA"/>
</dbReference>
<dbReference type="PRINTS" id="PR00949">
    <property type="entry name" value="TYPE3IMAPROT"/>
</dbReference>
<evidence type="ECO:0000256" key="6">
    <source>
        <dbReference type="ARBA" id="ARBA00023136"/>
    </source>
</evidence>
<organism evidence="8 9">
    <name type="scientific">Paludibaculum fermentans</name>
    <dbReference type="NCBI Taxonomy" id="1473598"/>
    <lineage>
        <taxon>Bacteria</taxon>
        <taxon>Pseudomonadati</taxon>
        <taxon>Acidobacteriota</taxon>
        <taxon>Terriglobia</taxon>
        <taxon>Bryobacterales</taxon>
        <taxon>Bryobacteraceae</taxon>
        <taxon>Paludibaculum</taxon>
    </lineage>
</organism>
<evidence type="ECO:0000256" key="1">
    <source>
        <dbReference type="ARBA" id="ARBA00004651"/>
    </source>
</evidence>
<dbReference type="InterPro" id="IPR042193">
    <property type="entry name" value="FHIPEP_3"/>
</dbReference>
<dbReference type="Gene3D" id="3.40.30.60">
    <property type="entry name" value="FHIPEP family, domain 1"/>
    <property type="match status" value="1"/>
</dbReference>
<dbReference type="EMBL" id="CP063849">
    <property type="protein sequence ID" value="QOY92237.1"/>
    <property type="molecule type" value="Genomic_DNA"/>
</dbReference>
<keyword evidence="4 7" id="KW-0812">Transmembrane</keyword>
<comment type="similarity">
    <text evidence="2 7">Belongs to the FHIPEP (flagella/HR/invasion proteins export pore) family.</text>
</comment>
<keyword evidence="8" id="KW-0966">Cell projection</keyword>
<dbReference type="Gene3D" id="1.10.8.540">
    <property type="entry name" value="FHIPEP family, domain 3"/>
    <property type="match status" value="1"/>
</dbReference>
<comment type="subcellular location">
    <subcellularLocation>
        <location evidence="1 7">Cell membrane</location>
        <topology evidence="1 7">Multi-pass membrane protein</topology>
    </subcellularLocation>
</comment>
<dbReference type="InterPro" id="IPR042194">
    <property type="entry name" value="FHIPEP_1"/>
</dbReference>
<evidence type="ECO:0000256" key="5">
    <source>
        <dbReference type="ARBA" id="ARBA00022989"/>
    </source>
</evidence>
<reference evidence="8 9" key="1">
    <citation type="submission" date="2020-10" db="EMBL/GenBank/DDBJ databases">
        <title>Complete genome sequence of Paludibaculum fermentans P105T, a facultatively anaerobic acidobacterium capable of dissimilatory Fe(III) reduction.</title>
        <authorList>
            <person name="Dedysh S.N."/>
            <person name="Beletsky A.V."/>
            <person name="Kulichevskaya I.S."/>
            <person name="Mardanov A.V."/>
            <person name="Ravin N.V."/>
        </authorList>
    </citation>
    <scope>NUCLEOTIDE SEQUENCE [LARGE SCALE GENOMIC DNA]</scope>
    <source>
        <strain evidence="8 9">P105</strain>
    </source>
</reference>